<protein>
    <submittedName>
        <fullName evidence="1">DNA-binding protein</fullName>
    </submittedName>
</protein>
<dbReference type="AlphaFoldDB" id="A0A1Q2CD98"/>
<name>A0A1Q2CD98_9ACTN</name>
<evidence type="ECO:0000313" key="2">
    <source>
        <dbReference type="Proteomes" id="UP000188324"/>
    </source>
</evidence>
<dbReference type="SUPFAM" id="SSF109635">
    <property type="entry name" value="DnaK suppressor protein DksA, alpha-hairpin domain"/>
    <property type="match status" value="1"/>
</dbReference>
<dbReference type="PANTHER" id="PTHR33823:SF2">
    <property type="entry name" value="RNA POLYMERASE-BINDING TRANSCRIPTION FACTOR DKSA"/>
    <property type="match status" value="1"/>
</dbReference>
<keyword evidence="1" id="KW-0238">DNA-binding</keyword>
<reference evidence="1 2" key="1">
    <citation type="journal article" date="2016" name="Int. J. Syst. Evol. Microbiol.">
        <title>Tessaracoccus flavus sp. nov., isolated from the drainage system of a lindane-producing factory.</title>
        <authorList>
            <person name="Kumari R."/>
            <person name="Singh P."/>
            <person name="Schumann P."/>
            <person name="Lal R."/>
        </authorList>
    </citation>
    <scope>NUCLEOTIDE SEQUENCE [LARGE SCALE GENOMIC DNA]</scope>
    <source>
        <strain evidence="1 2">RP1T</strain>
    </source>
</reference>
<dbReference type="Pfam" id="PF01258">
    <property type="entry name" value="zf-dskA_traR"/>
    <property type="match status" value="1"/>
</dbReference>
<dbReference type="KEGG" id="tfl:RPIT_04065"/>
<dbReference type="InterPro" id="IPR000962">
    <property type="entry name" value="Znf_DskA_TraR"/>
</dbReference>
<dbReference type="PANTHER" id="PTHR33823">
    <property type="entry name" value="RNA POLYMERASE-BINDING TRANSCRIPTION FACTOR DKSA-RELATED"/>
    <property type="match status" value="1"/>
</dbReference>
<dbReference type="PROSITE" id="PS51128">
    <property type="entry name" value="ZF_DKSA_2"/>
    <property type="match status" value="1"/>
</dbReference>
<dbReference type="Proteomes" id="UP000188324">
    <property type="component" value="Chromosome"/>
</dbReference>
<dbReference type="STRING" id="1610493.RPIT_04065"/>
<dbReference type="OrthoDB" id="9803742at2"/>
<organism evidence="1 2">
    <name type="scientific">Tessaracoccus flavus</name>
    <dbReference type="NCBI Taxonomy" id="1610493"/>
    <lineage>
        <taxon>Bacteria</taxon>
        <taxon>Bacillati</taxon>
        <taxon>Actinomycetota</taxon>
        <taxon>Actinomycetes</taxon>
        <taxon>Propionibacteriales</taxon>
        <taxon>Propionibacteriaceae</taxon>
        <taxon>Tessaracoccus</taxon>
    </lineage>
</organism>
<dbReference type="GO" id="GO:0008270">
    <property type="term" value="F:zinc ion binding"/>
    <property type="evidence" value="ECO:0007669"/>
    <property type="project" value="InterPro"/>
</dbReference>
<proteinExistence type="predicted"/>
<accession>A0A1Q2CD98</accession>
<dbReference type="InterPro" id="IPR037187">
    <property type="entry name" value="DnaK_N"/>
</dbReference>
<dbReference type="InterPro" id="IPR020458">
    <property type="entry name" value="Znf_DskA_TraR_CS"/>
</dbReference>
<dbReference type="EMBL" id="CP019605">
    <property type="protein sequence ID" value="AQP44089.1"/>
    <property type="molecule type" value="Genomic_DNA"/>
</dbReference>
<sequence>MPTSKKATAPEAVALPVLEGEEPWTAEEVAEQRAELKDELERLERRIAQTEAELAAILRGGTDGAGRDPADVGSSNFERDQELSLAQNVRDMAEQLRLAIHLFDKGEYGLCESCGQPIGKGRLQVFPRATMCVACKQREERR</sequence>
<dbReference type="Gene3D" id="1.20.120.910">
    <property type="entry name" value="DksA, coiled-coil domain"/>
    <property type="match status" value="1"/>
</dbReference>
<evidence type="ECO:0000313" key="1">
    <source>
        <dbReference type="EMBL" id="AQP44089.1"/>
    </source>
</evidence>
<dbReference type="RefSeq" id="WP_077340890.1">
    <property type="nucleotide sequence ID" value="NZ_CP019605.1"/>
</dbReference>
<gene>
    <name evidence="1" type="ORF">RPIT_04065</name>
</gene>
<dbReference type="PROSITE" id="PS01102">
    <property type="entry name" value="ZF_DKSA_1"/>
    <property type="match status" value="1"/>
</dbReference>
<dbReference type="SUPFAM" id="SSF57716">
    <property type="entry name" value="Glucocorticoid receptor-like (DNA-binding domain)"/>
    <property type="match status" value="1"/>
</dbReference>
<keyword evidence="2" id="KW-1185">Reference proteome</keyword>
<dbReference type="GO" id="GO:0003677">
    <property type="term" value="F:DNA binding"/>
    <property type="evidence" value="ECO:0007669"/>
    <property type="project" value="UniProtKB-KW"/>
</dbReference>